<sequence>MLPRFSNPHFLPLQTQIVSREEIYSDANGGAPHAPAYDTETLEHLNHLLETSLPQYVGLFPDSNGKNKKRRKVMVENANLASSEEPVLFRLISSSLPPLPVSLLPPPPPPSITREPDAEDNEHQAHIRKQRAEATAVDGATIMEAARLLTPSRSPRNRCISLRISDNIEDSRIVIVRTLQQPRKTRPPVSSSKLSHFPYVPDAATIRMEPAAKKSMDCPIIDAEVVTDDPLSIPRRRSRRPRGLAPAKERPLPQFWRPDPKWRGKCLGYAYGYPDRTESRIRRQ</sequence>
<evidence type="ECO:0000256" key="1">
    <source>
        <dbReference type="SAM" id="MobiDB-lite"/>
    </source>
</evidence>
<feature type="region of interest" description="Disordered" evidence="1">
    <location>
        <begin position="232"/>
        <end position="256"/>
    </location>
</feature>
<dbReference type="EMBL" id="KN831784">
    <property type="protein sequence ID" value="KIM39727.1"/>
    <property type="molecule type" value="Genomic_DNA"/>
</dbReference>
<evidence type="ECO:0000313" key="3">
    <source>
        <dbReference type="Proteomes" id="UP000053424"/>
    </source>
</evidence>
<dbReference type="AlphaFoldDB" id="A0A0C2YFA3"/>
<gene>
    <name evidence="2" type="ORF">M413DRAFT_446634</name>
</gene>
<name>A0A0C2YFA3_HEBCY</name>
<evidence type="ECO:0000313" key="2">
    <source>
        <dbReference type="EMBL" id="KIM39727.1"/>
    </source>
</evidence>
<reference evidence="3" key="2">
    <citation type="submission" date="2015-01" db="EMBL/GenBank/DDBJ databases">
        <title>Evolutionary Origins and Diversification of the Mycorrhizal Mutualists.</title>
        <authorList>
            <consortium name="DOE Joint Genome Institute"/>
            <consortium name="Mycorrhizal Genomics Consortium"/>
            <person name="Kohler A."/>
            <person name="Kuo A."/>
            <person name="Nagy L.G."/>
            <person name="Floudas D."/>
            <person name="Copeland A."/>
            <person name="Barry K.W."/>
            <person name="Cichocki N."/>
            <person name="Veneault-Fourrey C."/>
            <person name="LaButti K."/>
            <person name="Lindquist E.A."/>
            <person name="Lipzen A."/>
            <person name="Lundell T."/>
            <person name="Morin E."/>
            <person name="Murat C."/>
            <person name="Riley R."/>
            <person name="Ohm R."/>
            <person name="Sun H."/>
            <person name="Tunlid A."/>
            <person name="Henrissat B."/>
            <person name="Grigoriev I.V."/>
            <person name="Hibbett D.S."/>
            <person name="Martin F."/>
        </authorList>
    </citation>
    <scope>NUCLEOTIDE SEQUENCE [LARGE SCALE GENOMIC DNA]</scope>
    <source>
        <strain evidence="3">h7</strain>
    </source>
</reference>
<dbReference type="OrthoDB" id="3063716at2759"/>
<dbReference type="HOGENOM" id="CLU_088642_0_0_1"/>
<protein>
    <submittedName>
        <fullName evidence="2">Uncharacterized protein</fullName>
    </submittedName>
</protein>
<organism evidence="2 3">
    <name type="scientific">Hebeloma cylindrosporum</name>
    <dbReference type="NCBI Taxonomy" id="76867"/>
    <lineage>
        <taxon>Eukaryota</taxon>
        <taxon>Fungi</taxon>
        <taxon>Dikarya</taxon>
        <taxon>Basidiomycota</taxon>
        <taxon>Agaricomycotina</taxon>
        <taxon>Agaricomycetes</taxon>
        <taxon>Agaricomycetidae</taxon>
        <taxon>Agaricales</taxon>
        <taxon>Agaricineae</taxon>
        <taxon>Hymenogastraceae</taxon>
        <taxon>Hebeloma</taxon>
    </lineage>
</organism>
<accession>A0A0C2YFA3</accession>
<reference evidence="2 3" key="1">
    <citation type="submission" date="2014-04" db="EMBL/GenBank/DDBJ databases">
        <authorList>
            <consortium name="DOE Joint Genome Institute"/>
            <person name="Kuo A."/>
            <person name="Gay G."/>
            <person name="Dore J."/>
            <person name="Kohler A."/>
            <person name="Nagy L.G."/>
            <person name="Floudas D."/>
            <person name="Copeland A."/>
            <person name="Barry K.W."/>
            <person name="Cichocki N."/>
            <person name="Veneault-Fourrey C."/>
            <person name="LaButti K."/>
            <person name="Lindquist E.A."/>
            <person name="Lipzen A."/>
            <person name="Lundell T."/>
            <person name="Morin E."/>
            <person name="Murat C."/>
            <person name="Sun H."/>
            <person name="Tunlid A."/>
            <person name="Henrissat B."/>
            <person name="Grigoriev I.V."/>
            <person name="Hibbett D.S."/>
            <person name="Martin F."/>
            <person name="Nordberg H.P."/>
            <person name="Cantor M.N."/>
            <person name="Hua S.X."/>
        </authorList>
    </citation>
    <scope>NUCLEOTIDE SEQUENCE [LARGE SCALE GENOMIC DNA]</scope>
    <source>
        <strain evidence="3">h7</strain>
    </source>
</reference>
<keyword evidence="3" id="KW-1185">Reference proteome</keyword>
<dbReference type="Proteomes" id="UP000053424">
    <property type="component" value="Unassembled WGS sequence"/>
</dbReference>
<proteinExistence type="predicted"/>